<dbReference type="AlphaFoldDB" id="A0A498NR04"/>
<feature type="region of interest" description="Disordered" evidence="1">
    <location>
        <begin position="118"/>
        <end position="142"/>
    </location>
</feature>
<accession>A0A498NR04</accession>
<feature type="compositionally biased region" description="Basic and acidic residues" evidence="1">
    <location>
        <begin position="125"/>
        <end position="138"/>
    </location>
</feature>
<keyword evidence="3" id="KW-1185">Reference proteome</keyword>
<gene>
    <name evidence="2" type="ORF">ROHU_004019</name>
</gene>
<dbReference type="EMBL" id="QBIY01011187">
    <property type="protein sequence ID" value="RXN34405.1"/>
    <property type="molecule type" value="Genomic_DNA"/>
</dbReference>
<organism evidence="2 3">
    <name type="scientific">Labeo rohita</name>
    <name type="common">Indian major carp</name>
    <name type="synonym">Cyprinus rohita</name>
    <dbReference type="NCBI Taxonomy" id="84645"/>
    <lineage>
        <taxon>Eukaryota</taxon>
        <taxon>Metazoa</taxon>
        <taxon>Chordata</taxon>
        <taxon>Craniata</taxon>
        <taxon>Vertebrata</taxon>
        <taxon>Euteleostomi</taxon>
        <taxon>Actinopterygii</taxon>
        <taxon>Neopterygii</taxon>
        <taxon>Teleostei</taxon>
        <taxon>Ostariophysi</taxon>
        <taxon>Cypriniformes</taxon>
        <taxon>Cyprinidae</taxon>
        <taxon>Labeoninae</taxon>
        <taxon>Labeonini</taxon>
        <taxon>Labeo</taxon>
    </lineage>
</organism>
<sequence length="301" mass="32850">MRVFKCMTQAFEFPYGLAVRIPGFHPGGPGSTHGMGRGLLFASLFERPACRLASEAIFGQQSSYRLLIGRGCVPMPPPLPSIALLVARRTVGGALAIFRSLVRRRLFFTRPPFLVGRPSQSGKRAFPDRESNPGRGDEEVPGSDLGAHFGLAALHSESSDGPRFCHQCGPKNVFTVVGPKSVPSVASYRKKRTLSRSGSERKRAGARLENAGIDPAASRMLIPLAAEERIFSGLGPPPLFKIHSKADFQCILYLSGGAFELQRKRSLVQIWALTLDWQRCTLNPVMGLAFATNVVRKTFSQ</sequence>
<reference evidence="2 3" key="1">
    <citation type="submission" date="2018-03" db="EMBL/GenBank/DDBJ databases">
        <title>Draft genome sequence of Rohu Carp (Labeo rohita).</title>
        <authorList>
            <person name="Das P."/>
            <person name="Kushwaha B."/>
            <person name="Joshi C.G."/>
            <person name="Kumar D."/>
            <person name="Nagpure N.S."/>
            <person name="Sahoo L."/>
            <person name="Das S.P."/>
            <person name="Bit A."/>
            <person name="Patnaik S."/>
            <person name="Meher P.K."/>
            <person name="Jayasankar P."/>
            <person name="Koringa P.G."/>
            <person name="Patel N.V."/>
            <person name="Hinsu A.T."/>
            <person name="Kumar R."/>
            <person name="Pandey M."/>
            <person name="Agarwal S."/>
            <person name="Srivastava S."/>
            <person name="Singh M."/>
            <person name="Iquebal M.A."/>
            <person name="Jaiswal S."/>
            <person name="Angadi U.B."/>
            <person name="Kumar N."/>
            <person name="Raza M."/>
            <person name="Shah T.M."/>
            <person name="Rai A."/>
            <person name="Jena J.K."/>
        </authorList>
    </citation>
    <scope>NUCLEOTIDE SEQUENCE [LARGE SCALE GENOMIC DNA]</scope>
    <source>
        <strain evidence="2">DASCIFA01</strain>
        <tissue evidence="2">Testis</tissue>
    </source>
</reference>
<evidence type="ECO:0000313" key="2">
    <source>
        <dbReference type="EMBL" id="RXN34405.1"/>
    </source>
</evidence>
<dbReference type="Proteomes" id="UP000290572">
    <property type="component" value="Unassembled WGS sequence"/>
</dbReference>
<evidence type="ECO:0000313" key="3">
    <source>
        <dbReference type="Proteomes" id="UP000290572"/>
    </source>
</evidence>
<protein>
    <submittedName>
        <fullName evidence="2">Uncharacterized protein</fullName>
    </submittedName>
</protein>
<comment type="caution">
    <text evidence="2">The sequence shown here is derived from an EMBL/GenBank/DDBJ whole genome shotgun (WGS) entry which is preliminary data.</text>
</comment>
<name>A0A498NR04_LABRO</name>
<evidence type="ECO:0000256" key="1">
    <source>
        <dbReference type="SAM" id="MobiDB-lite"/>
    </source>
</evidence>
<proteinExistence type="predicted"/>